<dbReference type="InterPro" id="IPR017452">
    <property type="entry name" value="GPCR_Rhodpsn_7TM"/>
</dbReference>
<dbReference type="Gene3D" id="1.20.1070.10">
    <property type="entry name" value="Rhodopsin 7-helix transmembrane proteins"/>
    <property type="match status" value="1"/>
</dbReference>
<keyword evidence="5 6" id="KW-0472">Membrane</keyword>
<evidence type="ECO:0000256" key="2">
    <source>
        <dbReference type="ARBA" id="ARBA00010663"/>
    </source>
</evidence>
<feature type="non-terminal residue" evidence="8">
    <location>
        <position position="56"/>
    </location>
</feature>
<evidence type="ECO:0000256" key="5">
    <source>
        <dbReference type="ARBA" id="ARBA00023136"/>
    </source>
</evidence>
<evidence type="ECO:0000313" key="9">
    <source>
        <dbReference type="Proteomes" id="UP000054359"/>
    </source>
</evidence>
<dbReference type="GO" id="GO:0004930">
    <property type="term" value="F:G protein-coupled receptor activity"/>
    <property type="evidence" value="ECO:0007669"/>
    <property type="project" value="InterPro"/>
</dbReference>
<protein>
    <recommendedName>
        <fullName evidence="7">G-protein coupled receptors family 1 profile domain-containing protein</fullName>
    </recommendedName>
</protein>
<dbReference type="Proteomes" id="UP000054359">
    <property type="component" value="Unassembled WGS sequence"/>
</dbReference>
<accession>A0A087U7W1</accession>
<dbReference type="SUPFAM" id="SSF81321">
    <property type="entry name" value="Family A G protein-coupled receptor-like"/>
    <property type="match status" value="1"/>
</dbReference>
<feature type="transmembrane region" description="Helical" evidence="6">
    <location>
        <begin position="13"/>
        <end position="38"/>
    </location>
</feature>
<proteinExistence type="inferred from homology"/>
<dbReference type="EMBL" id="KK118618">
    <property type="protein sequence ID" value="KFM73450.1"/>
    <property type="molecule type" value="Genomic_DNA"/>
</dbReference>
<evidence type="ECO:0000256" key="6">
    <source>
        <dbReference type="SAM" id="Phobius"/>
    </source>
</evidence>
<sequence>MTSELLFEVFGEWILGAAACKAIVYGQIVTLASTTFILTTMSYDRYQAICSPLHST</sequence>
<dbReference type="Pfam" id="PF00001">
    <property type="entry name" value="7tm_1"/>
    <property type="match status" value="1"/>
</dbReference>
<evidence type="ECO:0000313" key="8">
    <source>
        <dbReference type="EMBL" id="KFM73450.1"/>
    </source>
</evidence>
<evidence type="ECO:0000256" key="4">
    <source>
        <dbReference type="ARBA" id="ARBA00022989"/>
    </source>
</evidence>
<dbReference type="InterPro" id="IPR000276">
    <property type="entry name" value="GPCR_Rhodpsn"/>
</dbReference>
<dbReference type="STRING" id="407821.A0A087U7W1"/>
<dbReference type="PROSITE" id="PS00237">
    <property type="entry name" value="G_PROTEIN_RECEP_F1_1"/>
    <property type="match status" value="1"/>
</dbReference>
<dbReference type="GO" id="GO:0016020">
    <property type="term" value="C:membrane"/>
    <property type="evidence" value="ECO:0007669"/>
    <property type="project" value="UniProtKB-SubCell"/>
</dbReference>
<dbReference type="AlphaFoldDB" id="A0A087U7W1"/>
<comment type="similarity">
    <text evidence="2">Belongs to the G-protein coupled receptor 1 family.</text>
</comment>
<name>A0A087U7W1_STEMI</name>
<evidence type="ECO:0000259" key="7">
    <source>
        <dbReference type="PROSITE" id="PS50262"/>
    </source>
</evidence>
<reference evidence="8 9" key="1">
    <citation type="submission" date="2013-11" db="EMBL/GenBank/DDBJ databases">
        <title>Genome sequencing of Stegodyphus mimosarum.</title>
        <authorList>
            <person name="Bechsgaard J."/>
        </authorList>
    </citation>
    <scope>NUCLEOTIDE SEQUENCE [LARGE SCALE GENOMIC DNA]</scope>
</reference>
<keyword evidence="4 6" id="KW-1133">Transmembrane helix</keyword>
<keyword evidence="9" id="KW-1185">Reference proteome</keyword>
<dbReference type="OrthoDB" id="5987909at2759"/>
<dbReference type="PROSITE" id="PS50262">
    <property type="entry name" value="G_PROTEIN_RECEP_F1_2"/>
    <property type="match status" value="1"/>
</dbReference>
<gene>
    <name evidence="8" type="ORF">X975_00783</name>
</gene>
<evidence type="ECO:0000256" key="1">
    <source>
        <dbReference type="ARBA" id="ARBA00004370"/>
    </source>
</evidence>
<organism evidence="8 9">
    <name type="scientific">Stegodyphus mimosarum</name>
    <name type="common">African social velvet spider</name>
    <dbReference type="NCBI Taxonomy" id="407821"/>
    <lineage>
        <taxon>Eukaryota</taxon>
        <taxon>Metazoa</taxon>
        <taxon>Ecdysozoa</taxon>
        <taxon>Arthropoda</taxon>
        <taxon>Chelicerata</taxon>
        <taxon>Arachnida</taxon>
        <taxon>Araneae</taxon>
        <taxon>Araneomorphae</taxon>
        <taxon>Entelegynae</taxon>
        <taxon>Eresoidea</taxon>
        <taxon>Eresidae</taxon>
        <taxon>Stegodyphus</taxon>
    </lineage>
</organism>
<evidence type="ECO:0000256" key="3">
    <source>
        <dbReference type="ARBA" id="ARBA00022692"/>
    </source>
</evidence>
<comment type="subcellular location">
    <subcellularLocation>
        <location evidence="1">Membrane</location>
    </subcellularLocation>
</comment>
<keyword evidence="3 6" id="KW-0812">Transmembrane</keyword>
<feature type="domain" description="G-protein coupled receptors family 1 profile" evidence="7">
    <location>
        <begin position="1"/>
        <end position="56"/>
    </location>
</feature>